<dbReference type="InterPro" id="IPR018496">
    <property type="entry name" value="PsdUridine_synth_RsuA/RluB_CS"/>
</dbReference>
<dbReference type="InterPro" id="IPR050343">
    <property type="entry name" value="RsuA_PseudoU_synthase"/>
</dbReference>
<proteinExistence type="inferred from homology"/>
<dbReference type="GO" id="GO:0140098">
    <property type="term" value="F:catalytic activity, acting on RNA"/>
    <property type="evidence" value="ECO:0007669"/>
    <property type="project" value="UniProtKB-ARBA"/>
</dbReference>
<dbReference type="PANTHER" id="PTHR47683:SF2">
    <property type="entry name" value="RNA-BINDING S4 DOMAIN-CONTAINING PROTEIN"/>
    <property type="match status" value="1"/>
</dbReference>
<dbReference type="InterPro" id="IPR020103">
    <property type="entry name" value="PsdUridine_synth_cat_dom_sf"/>
</dbReference>
<dbReference type="Proteomes" id="UP000009374">
    <property type="component" value="Unassembled WGS sequence"/>
</dbReference>
<protein>
    <submittedName>
        <fullName evidence="5">Pseudouridine synthase</fullName>
    </submittedName>
</protein>
<dbReference type="EMBL" id="GG693859">
    <property type="protein sequence ID" value="EES53569.1"/>
    <property type="molecule type" value="Genomic_DNA"/>
</dbReference>
<evidence type="ECO:0000313" key="5">
    <source>
        <dbReference type="EMBL" id="EES53569.1"/>
    </source>
</evidence>
<feature type="domain" description="Pseudouridine synthase RsuA/RluA-like" evidence="4">
    <location>
        <begin position="50"/>
        <end position="186"/>
    </location>
</feature>
<dbReference type="PROSITE" id="PS01149">
    <property type="entry name" value="PSI_RSU"/>
    <property type="match status" value="1"/>
</dbReference>
<comment type="similarity">
    <text evidence="1">Belongs to the pseudouridine synthase RsuA family.</text>
</comment>
<dbReference type="SUPFAM" id="SSF55120">
    <property type="entry name" value="Pseudouridine synthase"/>
    <property type="match status" value="1"/>
</dbReference>
<dbReference type="GO" id="GO:0003723">
    <property type="term" value="F:RNA binding"/>
    <property type="evidence" value="ECO:0007669"/>
    <property type="project" value="InterPro"/>
</dbReference>
<dbReference type="InterPro" id="IPR042092">
    <property type="entry name" value="PsdUridine_s_RsuA/RluB/E/F_cat"/>
</dbReference>
<dbReference type="Gene3D" id="3.30.70.1560">
    <property type="entry name" value="Alpha-L RNA-binding motif"/>
    <property type="match status" value="1"/>
</dbReference>
<name>C6HUV8_9BACT</name>
<organism evidence="5 6">
    <name type="scientific">Leptospirillum ferrodiazotrophum</name>
    <dbReference type="NCBI Taxonomy" id="412449"/>
    <lineage>
        <taxon>Bacteria</taxon>
        <taxon>Pseudomonadati</taxon>
        <taxon>Nitrospirota</taxon>
        <taxon>Nitrospiria</taxon>
        <taxon>Nitrospirales</taxon>
        <taxon>Nitrospiraceae</taxon>
        <taxon>Leptospirillum</taxon>
    </lineage>
</organism>
<dbReference type="GO" id="GO:0006364">
    <property type="term" value="P:rRNA processing"/>
    <property type="evidence" value="ECO:0007669"/>
    <property type="project" value="UniProtKB-ARBA"/>
</dbReference>
<dbReference type="GO" id="GO:0001522">
    <property type="term" value="P:pseudouridine synthesis"/>
    <property type="evidence" value="ECO:0007669"/>
    <property type="project" value="InterPro"/>
</dbReference>
<sequence>MAQGRLTLGGESLRPESPVSSPSPRCPGEGRRLPPFFLDGVLLVPPPPLLLCLNKPRGVLVTLSDPEGRPVVGDFLRRTPWSDGSFGRIRPLGRLDAASAGLLLLTNYQEPWSHFLSPEGGVRRRYRVKIRPGLRAEDRKLFLSGKAGEGAGYRRVEVEIEREGPKSSWLLISLVEGRNREIRNVLTYHGYEVLHLIRLAFGPFLLGDLKPGEVSSVTEEAKKAGVVWERWESSPYP</sequence>
<reference evidence="5 6" key="1">
    <citation type="journal article" date="2009" name="Appl. Environ. Microbiol.">
        <title>Community genomic and proteomic analyses of chemoautotrophic iron-oxidizing "Leptospirillum rubarum" (Group II) and "Leptospirillum ferrodiazotrophum" (Group III) bacteria in acid mine drainage biofilms.</title>
        <authorList>
            <person name="Goltsman D.S."/>
            <person name="Denef V.J."/>
            <person name="Singer S.W."/>
            <person name="VerBerkmoes N.C."/>
            <person name="Lefsrud M."/>
            <person name="Mueller R.S."/>
            <person name="Dick G.J."/>
            <person name="Sun C.L."/>
            <person name="Wheeler K.E."/>
            <person name="Zemla A."/>
            <person name="Baker B.J."/>
            <person name="Hauser L."/>
            <person name="Land M."/>
            <person name="Shah M.B."/>
            <person name="Thelen M.P."/>
            <person name="Hettich R.L."/>
            <person name="Banfield J.F."/>
        </authorList>
    </citation>
    <scope>NUCLEOTIDE SEQUENCE [LARGE SCALE GENOMIC DNA]</scope>
</reference>
<evidence type="ECO:0000256" key="2">
    <source>
        <dbReference type="ARBA" id="ARBA00023235"/>
    </source>
</evidence>
<feature type="compositionally biased region" description="Low complexity" evidence="3">
    <location>
        <begin position="11"/>
        <end position="28"/>
    </location>
</feature>
<keyword evidence="6" id="KW-1185">Reference proteome</keyword>
<evidence type="ECO:0000256" key="3">
    <source>
        <dbReference type="SAM" id="MobiDB-lite"/>
    </source>
</evidence>
<dbReference type="PANTHER" id="PTHR47683">
    <property type="entry name" value="PSEUDOURIDINE SYNTHASE FAMILY PROTEIN-RELATED"/>
    <property type="match status" value="1"/>
</dbReference>
<gene>
    <name evidence="5" type="ORF">UBAL3_74420025</name>
</gene>
<evidence type="ECO:0000256" key="1">
    <source>
        <dbReference type="ARBA" id="ARBA00008348"/>
    </source>
</evidence>
<dbReference type="GO" id="GO:0009982">
    <property type="term" value="F:pseudouridine synthase activity"/>
    <property type="evidence" value="ECO:0007669"/>
    <property type="project" value="InterPro"/>
</dbReference>
<dbReference type="AlphaFoldDB" id="C6HUV8"/>
<dbReference type="InterPro" id="IPR020094">
    <property type="entry name" value="TruA/RsuA/RluB/E/F_N"/>
</dbReference>
<accession>C6HUV8</accession>
<evidence type="ECO:0000313" key="6">
    <source>
        <dbReference type="Proteomes" id="UP000009374"/>
    </source>
</evidence>
<keyword evidence="2" id="KW-0413">Isomerase</keyword>
<dbReference type="Pfam" id="PF00849">
    <property type="entry name" value="PseudoU_synth_2"/>
    <property type="match status" value="1"/>
</dbReference>
<dbReference type="InterPro" id="IPR006145">
    <property type="entry name" value="PsdUridine_synth_RsuA/RluA"/>
</dbReference>
<evidence type="ECO:0000259" key="4">
    <source>
        <dbReference type="Pfam" id="PF00849"/>
    </source>
</evidence>
<feature type="region of interest" description="Disordered" evidence="3">
    <location>
        <begin position="1"/>
        <end position="28"/>
    </location>
</feature>
<dbReference type="Gene3D" id="3.30.70.580">
    <property type="entry name" value="Pseudouridine synthase I, catalytic domain, N-terminal subdomain"/>
    <property type="match status" value="1"/>
</dbReference>